<dbReference type="InterPro" id="IPR003959">
    <property type="entry name" value="ATPase_AAA_core"/>
</dbReference>
<dbReference type="PANTHER" id="PTHR40396">
    <property type="entry name" value="ATPASE-LIKE PROTEIN"/>
    <property type="match status" value="1"/>
</dbReference>
<reference evidence="3" key="2">
    <citation type="submission" date="2024-02" db="EMBL/GenBank/DDBJ databases">
        <title>Neisseria leonii sp. nov.</title>
        <authorList>
            <person name="Boutroux M."/>
            <person name="Favre-Rochex S."/>
            <person name="Gorgette O."/>
            <person name="Touak G."/>
            <person name="Muhle E."/>
            <person name="Chesneau O."/>
            <person name="Clermont D."/>
            <person name="Rahi P."/>
        </authorList>
    </citation>
    <scope>NUCLEOTIDE SEQUENCE</scope>
    <source>
        <strain evidence="3">51.81</strain>
    </source>
</reference>
<dbReference type="GO" id="GO:0005524">
    <property type="term" value="F:ATP binding"/>
    <property type="evidence" value="ECO:0007669"/>
    <property type="project" value="UniProtKB-KW"/>
</dbReference>
<evidence type="ECO:0000259" key="1">
    <source>
        <dbReference type="Pfam" id="PF13304"/>
    </source>
</evidence>
<evidence type="ECO:0000313" key="3">
    <source>
        <dbReference type="EMBL" id="WWY03670.1"/>
    </source>
</evidence>
<dbReference type="GO" id="GO:0016887">
    <property type="term" value="F:ATP hydrolysis activity"/>
    <property type="evidence" value="ECO:0007669"/>
    <property type="project" value="InterPro"/>
</dbReference>
<accession>A0A9X4IAE1</accession>
<dbReference type="EMBL" id="CP146598">
    <property type="protein sequence ID" value="WWY03670.1"/>
    <property type="molecule type" value="Genomic_DNA"/>
</dbReference>
<dbReference type="Pfam" id="PF13304">
    <property type="entry name" value="AAA_21"/>
    <property type="match status" value="1"/>
</dbReference>
<evidence type="ECO:0000313" key="4">
    <source>
        <dbReference type="Proteomes" id="UP001149607"/>
    </source>
</evidence>
<proteinExistence type="predicted"/>
<keyword evidence="4" id="KW-1185">Reference proteome</keyword>
<dbReference type="SUPFAM" id="SSF52540">
    <property type="entry name" value="P-loop containing nucleoside triphosphate hydrolases"/>
    <property type="match status" value="1"/>
</dbReference>
<keyword evidence="2" id="KW-0547">Nucleotide-binding</keyword>
<sequence>MFIDFNIKNFRSFYEQQTFSLMKSKGDEHADNTFSIGENSDVGLLKTAAIYGANASGKSNFLNALFTMQRMVTGRYQRGDKLPVVPFKLNPDALTQPTEFEITFIVNKVRYQYGFSASATQIYDEWLFAYPKGHPQKWFERLWNEEKKSYDWKFSSFLLGSKQVWLQSTRENALFLATAVQLNSEQLKPVFDWFNETLLFADPSGFTPAFTAKLCMDNNKEDVLRLLKTADFHIADIKIETTEFNTAELPADMPEALKDFFTQELKGEKRLNLEMIHKDNDGNSISFNFHEESDGTQKFFAFAGPILDVLRNGYVLCIDELNVNLHPKLVRFLVELFHRQETNPKNAQLIFTTHETSILTQDIFRRDQIWFCERSQSQSSVLYPLSDFSPKKGKENLELGYLSGRYGALPFIGTFSGVK</sequence>
<feature type="domain" description="ATPase AAA-type core" evidence="1">
    <location>
        <begin position="49"/>
        <end position="359"/>
    </location>
</feature>
<dbReference type="Proteomes" id="UP001149607">
    <property type="component" value="Chromosome"/>
</dbReference>
<evidence type="ECO:0000313" key="2">
    <source>
        <dbReference type="EMBL" id="MDD9327279.1"/>
    </source>
</evidence>
<dbReference type="EMBL" id="JAPQFL010000001">
    <property type="protein sequence ID" value="MDD9327279.1"/>
    <property type="molecule type" value="Genomic_DNA"/>
</dbReference>
<organism evidence="2">
    <name type="scientific">Neisseria leonii</name>
    <dbReference type="NCBI Taxonomy" id="2995413"/>
    <lineage>
        <taxon>Bacteria</taxon>
        <taxon>Pseudomonadati</taxon>
        <taxon>Pseudomonadota</taxon>
        <taxon>Betaproteobacteria</taxon>
        <taxon>Neisseriales</taxon>
        <taxon>Neisseriaceae</taxon>
        <taxon>Neisseria</taxon>
    </lineage>
</organism>
<reference evidence="2" key="1">
    <citation type="submission" date="2022-10" db="EMBL/GenBank/DDBJ databases">
        <authorList>
            <person name="Boutroux M."/>
        </authorList>
    </citation>
    <scope>NUCLEOTIDE SEQUENCE</scope>
    <source>
        <strain evidence="2">51.81</strain>
    </source>
</reference>
<dbReference type="InterPro" id="IPR027417">
    <property type="entry name" value="P-loop_NTPase"/>
</dbReference>
<gene>
    <name evidence="2" type="ORF">ORY91_000662</name>
    <name evidence="3" type="ORF">V9W64_02695</name>
</gene>
<protein>
    <submittedName>
        <fullName evidence="2">ATP-binding protein</fullName>
    </submittedName>
</protein>
<dbReference type="AlphaFoldDB" id="A0A9X4IAE1"/>
<dbReference type="RefSeq" id="WP_274584530.1">
    <property type="nucleotide sequence ID" value="NZ_CP145811.1"/>
</dbReference>
<dbReference type="PANTHER" id="PTHR40396:SF1">
    <property type="entry name" value="ATPASE AAA-TYPE CORE DOMAIN-CONTAINING PROTEIN"/>
    <property type="match status" value="1"/>
</dbReference>
<name>A0A9X4IAE1_9NEIS</name>
<dbReference type="Gene3D" id="3.40.50.300">
    <property type="entry name" value="P-loop containing nucleotide triphosphate hydrolases"/>
    <property type="match status" value="1"/>
</dbReference>
<keyword evidence="2" id="KW-0067">ATP-binding</keyword>